<reference evidence="3 4" key="1">
    <citation type="journal article" date="2019" name="Nat. Ecol. Evol.">
        <title>Megaphylogeny resolves global patterns of mushroom evolution.</title>
        <authorList>
            <person name="Varga T."/>
            <person name="Krizsan K."/>
            <person name="Foldi C."/>
            <person name="Dima B."/>
            <person name="Sanchez-Garcia M."/>
            <person name="Sanchez-Ramirez S."/>
            <person name="Szollosi G.J."/>
            <person name="Szarkandi J.G."/>
            <person name="Papp V."/>
            <person name="Albert L."/>
            <person name="Andreopoulos W."/>
            <person name="Angelini C."/>
            <person name="Antonin V."/>
            <person name="Barry K.W."/>
            <person name="Bougher N.L."/>
            <person name="Buchanan P."/>
            <person name="Buyck B."/>
            <person name="Bense V."/>
            <person name="Catcheside P."/>
            <person name="Chovatia M."/>
            <person name="Cooper J."/>
            <person name="Damon W."/>
            <person name="Desjardin D."/>
            <person name="Finy P."/>
            <person name="Geml J."/>
            <person name="Haridas S."/>
            <person name="Hughes K."/>
            <person name="Justo A."/>
            <person name="Karasinski D."/>
            <person name="Kautmanova I."/>
            <person name="Kiss B."/>
            <person name="Kocsube S."/>
            <person name="Kotiranta H."/>
            <person name="LaButti K.M."/>
            <person name="Lechner B.E."/>
            <person name="Liimatainen K."/>
            <person name="Lipzen A."/>
            <person name="Lukacs Z."/>
            <person name="Mihaltcheva S."/>
            <person name="Morgado L.N."/>
            <person name="Niskanen T."/>
            <person name="Noordeloos M.E."/>
            <person name="Ohm R.A."/>
            <person name="Ortiz-Santana B."/>
            <person name="Ovrebo C."/>
            <person name="Racz N."/>
            <person name="Riley R."/>
            <person name="Savchenko A."/>
            <person name="Shiryaev A."/>
            <person name="Soop K."/>
            <person name="Spirin V."/>
            <person name="Szebenyi C."/>
            <person name="Tomsovsky M."/>
            <person name="Tulloss R.E."/>
            <person name="Uehling J."/>
            <person name="Grigoriev I.V."/>
            <person name="Vagvolgyi C."/>
            <person name="Papp T."/>
            <person name="Martin F.M."/>
            <person name="Miettinen O."/>
            <person name="Hibbett D.S."/>
            <person name="Nagy L.G."/>
        </authorList>
    </citation>
    <scope>NUCLEOTIDE SEQUENCE [LARGE SCALE GENOMIC DNA]</scope>
    <source>
        <strain evidence="3 4">FP101781</strain>
    </source>
</reference>
<dbReference type="PANTHER" id="PTHR19375">
    <property type="entry name" value="HEAT SHOCK PROTEIN 70KDA"/>
    <property type="match status" value="1"/>
</dbReference>
<dbReference type="GO" id="GO:0005524">
    <property type="term" value="F:ATP binding"/>
    <property type="evidence" value="ECO:0007669"/>
    <property type="project" value="UniProtKB-KW"/>
</dbReference>
<dbReference type="Proteomes" id="UP000298030">
    <property type="component" value="Unassembled WGS sequence"/>
</dbReference>
<dbReference type="AlphaFoldDB" id="A0A4Y7R5Z1"/>
<gene>
    <name evidence="3" type="ORF">FA13DRAFT_1807686</name>
</gene>
<evidence type="ECO:0000256" key="2">
    <source>
        <dbReference type="ARBA" id="ARBA00022840"/>
    </source>
</evidence>
<evidence type="ECO:0008006" key="5">
    <source>
        <dbReference type="Google" id="ProtNLM"/>
    </source>
</evidence>
<comment type="caution">
    <text evidence="3">The sequence shown here is derived from an EMBL/GenBank/DDBJ whole genome shotgun (WGS) entry which is preliminary data.</text>
</comment>
<keyword evidence="4" id="KW-1185">Reference proteome</keyword>
<dbReference type="Pfam" id="PF00012">
    <property type="entry name" value="HSP70"/>
    <property type="match status" value="1"/>
</dbReference>
<accession>A0A4Y7R5Z1</accession>
<dbReference type="SUPFAM" id="SSF100920">
    <property type="entry name" value="Heat shock protein 70kD (HSP70), peptide-binding domain"/>
    <property type="match status" value="1"/>
</dbReference>
<dbReference type="EMBL" id="QPFP01000651">
    <property type="protein sequence ID" value="TEB04051.1"/>
    <property type="molecule type" value="Genomic_DNA"/>
</dbReference>
<sequence>MSRLPRAIPAWVVRTSTTISSTTSYRSPNKGATKKPSTNAHTVRCLRTTYVFIINVTPLSIAGGATTTFIKRGTTLPAKSLRYLGPTPTTSGQPSKFEPSCNSPTPLGVLFIEIALCVDISNILNVTTHDKTTSKPTRITIGHDKGSISEKEADHMMYNAEEYRAEDGAAVAHIQAKDSLGYATRNLCYSIRDHMVTDKLRLSTATDSSLSLTRPSRGPTTLRGFQGRVLRVEAEGARGGWQSCHAASLQGH</sequence>
<evidence type="ECO:0000313" key="4">
    <source>
        <dbReference type="Proteomes" id="UP000298030"/>
    </source>
</evidence>
<dbReference type="STRING" id="71717.A0A4Y7R5Z1"/>
<name>A0A4Y7R5Z1_COPMI</name>
<dbReference type="InterPro" id="IPR029047">
    <property type="entry name" value="HSP70_peptide-bd_sf"/>
</dbReference>
<organism evidence="3 4">
    <name type="scientific">Coprinellus micaceus</name>
    <name type="common">Glistening ink-cap mushroom</name>
    <name type="synonym">Coprinus micaceus</name>
    <dbReference type="NCBI Taxonomy" id="71717"/>
    <lineage>
        <taxon>Eukaryota</taxon>
        <taxon>Fungi</taxon>
        <taxon>Dikarya</taxon>
        <taxon>Basidiomycota</taxon>
        <taxon>Agaricomycotina</taxon>
        <taxon>Agaricomycetes</taxon>
        <taxon>Agaricomycetidae</taxon>
        <taxon>Agaricales</taxon>
        <taxon>Agaricineae</taxon>
        <taxon>Psathyrellaceae</taxon>
        <taxon>Coprinellus</taxon>
    </lineage>
</organism>
<proteinExistence type="predicted"/>
<dbReference type="InterPro" id="IPR013126">
    <property type="entry name" value="Hsp_70_fam"/>
</dbReference>
<keyword evidence="1" id="KW-0547">Nucleotide-binding</keyword>
<keyword evidence="2" id="KW-0067">ATP-binding</keyword>
<protein>
    <recommendedName>
        <fullName evidence="5">HSP70-domain-containing protein</fullName>
    </recommendedName>
</protein>
<dbReference type="Gene3D" id="2.60.34.10">
    <property type="entry name" value="Substrate Binding Domain Of DNAk, Chain A, domain 1"/>
    <property type="match status" value="1"/>
</dbReference>
<dbReference type="GO" id="GO:0140662">
    <property type="term" value="F:ATP-dependent protein folding chaperone"/>
    <property type="evidence" value="ECO:0007669"/>
    <property type="project" value="InterPro"/>
</dbReference>
<evidence type="ECO:0000313" key="3">
    <source>
        <dbReference type="EMBL" id="TEB04051.1"/>
    </source>
</evidence>
<evidence type="ECO:0000256" key="1">
    <source>
        <dbReference type="ARBA" id="ARBA00022741"/>
    </source>
</evidence>